<evidence type="ECO:0000259" key="2">
    <source>
        <dbReference type="Pfam" id="PF00646"/>
    </source>
</evidence>
<dbReference type="InterPro" id="IPR001810">
    <property type="entry name" value="F-box_dom"/>
</dbReference>
<dbReference type="Proteomes" id="UP000235145">
    <property type="component" value="Unassembled WGS sequence"/>
</dbReference>
<reference evidence="4 5" key="1">
    <citation type="journal article" date="2017" name="Nat. Commun.">
        <title>Genome assembly with in vitro proximity ligation data and whole-genome triplication in lettuce.</title>
        <authorList>
            <person name="Reyes-Chin-Wo S."/>
            <person name="Wang Z."/>
            <person name="Yang X."/>
            <person name="Kozik A."/>
            <person name="Arikit S."/>
            <person name="Song C."/>
            <person name="Xia L."/>
            <person name="Froenicke L."/>
            <person name="Lavelle D.O."/>
            <person name="Truco M.J."/>
            <person name="Xia R."/>
            <person name="Zhu S."/>
            <person name="Xu C."/>
            <person name="Xu H."/>
            <person name="Xu X."/>
            <person name="Cox K."/>
            <person name="Korf I."/>
            <person name="Meyers B.C."/>
            <person name="Michelmore R.W."/>
        </authorList>
    </citation>
    <scope>NUCLEOTIDE SEQUENCE [LARGE SCALE GENOMIC DNA]</scope>
    <source>
        <strain evidence="5">cv. Salinas</strain>
        <tissue evidence="4">Seedlings</tissue>
    </source>
</reference>
<organism evidence="4 5">
    <name type="scientific">Lactuca sativa</name>
    <name type="common">Garden lettuce</name>
    <dbReference type="NCBI Taxonomy" id="4236"/>
    <lineage>
        <taxon>Eukaryota</taxon>
        <taxon>Viridiplantae</taxon>
        <taxon>Streptophyta</taxon>
        <taxon>Embryophyta</taxon>
        <taxon>Tracheophyta</taxon>
        <taxon>Spermatophyta</taxon>
        <taxon>Magnoliopsida</taxon>
        <taxon>eudicotyledons</taxon>
        <taxon>Gunneridae</taxon>
        <taxon>Pentapetalae</taxon>
        <taxon>asterids</taxon>
        <taxon>campanulids</taxon>
        <taxon>Asterales</taxon>
        <taxon>Asteraceae</taxon>
        <taxon>Cichorioideae</taxon>
        <taxon>Cichorieae</taxon>
        <taxon>Lactucinae</taxon>
        <taxon>Lactuca</taxon>
    </lineage>
</organism>
<dbReference type="PANTHER" id="PTHR32212">
    <property type="entry name" value="CYCLIN-LIKE F-BOX"/>
    <property type="match status" value="1"/>
</dbReference>
<keyword evidence="1" id="KW-1133">Transmembrane helix</keyword>
<dbReference type="EMBL" id="NBSK02000002">
    <property type="protein sequence ID" value="KAJ0222516.1"/>
    <property type="molecule type" value="Genomic_DNA"/>
</dbReference>
<dbReference type="SUPFAM" id="SSF81383">
    <property type="entry name" value="F-box domain"/>
    <property type="match status" value="1"/>
</dbReference>
<dbReference type="PANTHER" id="PTHR32212:SF467">
    <property type="entry name" value="LEUCINE-RICH REPEAT DOMAIN SUPERFAMILY, F-BOX-LIKE DOMAIN SUPERFAMILY"/>
    <property type="match status" value="1"/>
</dbReference>
<dbReference type="InterPro" id="IPR036047">
    <property type="entry name" value="F-box-like_dom_sf"/>
</dbReference>
<keyword evidence="1" id="KW-0472">Membrane</keyword>
<feature type="domain" description="F-box" evidence="2">
    <location>
        <begin position="11"/>
        <end position="49"/>
    </location>
</feature>
<dbReference type="Pfam" id="PF00646">
    <property type="entry name" value="F-box"/>
    <property type="match status" value="1"/>
</dbReference>
<sequence>MKKGEDDGIIALPDCLFLEILSRLPTTKDSIRTGTLSKRWNHLWTLVPNLTFIHGGRHTWPDFALCVDKTLIQCRQLKLKNSRCTVEELNLRLLTEKANFLIDQTFLINTCFTDLKLKDCRFTPIGMISWKNLRSLCISCGKLNEDLIEKKLSGSPLLETLALKLCYCFNRINIKSKSAKKSMLFGYKDFDNPFDAHIIENWGFMFYGIISFAFTIYDFVEFILSLVL</sequence>
<dbReference type="AlphaFoldDB" id="A0A9R1XQZ4"/>
<evidence type="ECO:0008006" key="6">
    <source>
        <dbReference type="Google" id="ProtNLM"/>
    </source>
</evidence>
<evidence type="ECO:0000259" key="3">
    <source>
        <dbReference type="Pfam" id="PF24758"/>
    </source>
</evidence>
<comment type="caution">
    <text evidence="4">The sequence shown here is derived from an EMBL/GenBank/DDBJ whole genome shotgun (WGS) entry which is preliminary data.</text>
</comment>
<evidence type="ECO:0000313" key="4">
    <source>
        <dbReference type="EMBL" id="KAJ0222516.1"/>
    </source>
</evidence>
<name>A0A9R1XQZ4_LACSA</name>
<feature type="transmembrane region" description="Helical" evidence="1">
    <location>
        <begin position="204"/>
        <end position="227"/>
    </location>
</feature>
<feature type="domain" description="F-box/LRR-repeat protein 15/At3g58940/PEG3-like LRR" evidence="3">
    <location>
        <begin position="85"/>
        <end position="184"/>
    </location>
</feature>
<keyword evidence="5" id="KW-1185">Reference proteome</keyword>
<accession>A0A9R1XQZ4</accession>
<evidence type="ECO:0000313" key="5">
    <source>
        <dbReference type="Proteomes" id="UP000235145"/>
    </source>
</evidence>
<keyword evidence="1" id="KW-0812">Transmembrane</keyword>
<gene>
    <name evidence="4" type="ORF">LSAT_V11C200059950</name>
</gene>
<dbReference type="InterPro" id="IPR055411">
    <property type="entry name" value="LRR_FXL15/At3g58940/PEG3-like"/>
</dbReference>
<evidence type="ECO:0000256" key="1">
    <source>
        <dbReference type="SAM" id="Phobius"/>
    </source>
</evidence>
<dbReference type="Pfam" id="PF24758">
    <property type="entry name" value="LRR_At5g56370"/>
    <property type="match status" value="1"/>
</dbReference>
<protein>
    <recommendedName>
        <fullName evidence="6">F-box domain-containing protein</fullName>
    </recommendedName>
</protein>
<proteinExistence type="predicted"/>